<proteinExistence type="inferred from homology"/>
<dbReference type="PROSITE" id="PS00600">
    <property type="entry name" value="AA_TRANSFER_CLASS_3"/>
    <property type="match status" value="1"/>
</dbReference>
<evidence type="ECO:0000313" key="4">
    <source>
        <dbReference type="EMBL" id="PRY08938.1"/>
    </source>
</evidence>
<evidence type="ECO:0000313" key="5">
    <source>
        <dbReference type="Proteomes" id="UP000238083"/>
    </source>
</evidence>
<dbReference type="Pfam" id="PF00202">
    <property type="entry name" value="Aminotran_3"/>
    <property type="match status" value="1"/>
</dbReference>
<dbReference type="EMBL" id="PVZF01000022">
    <property type="protein sequence ID" value="PRY08938.1"/>
    <property type="molecule type" value="Genomic_DNA"/>
</dbReference>
<dbReference type="GO" id="GO:0008483">
    <property type="term" value="F:transaminase activity"/>
    <property type="evidence" value="ECO:0007669"/>
    <property type="project" value="InterPro"/>
</dbReference>
<dbReference type="PANTHER" id="PTHR43713:SF3">
    <property type="entry name" value="GLUTAMATE-1-SEMIALDEHYDE 2,1-AMINOMUTASE 1, CHLOROPLASTIC-RELATED"/>
    <property type="match status" value="1"/>
</dbReference>
<sequence length="419" mass="44912">MQHLERARASIGGGVTSGLRSVLQPQPLSFTSGRGSRLFDVDGNEYVDYVLGWGPVILGHAHPAVTDAVTAQVPRGQLFGGIHPGERIAAEKLLSAVPAFERVLWSNTGTEAIQVAIRLARAATGRNLIVKTSGAYHGWHDSVLLSYRGHRGGHEPVLATRGQNPRSVDDVRVVEFNDREDLAEFFGAHGQEVAAVLLDPVLSNTGVIAPDPDYLRDLRSTCDAHGALLVFDEVITGFRVALGGAVELYGTIPDLAVYAKALGNGFSVAAVAGRADVVDLVEQGCAHSGTYNGNALAMAAVSATLTELSRPGVHEQLWQTAGTLAEGLRRTFRDRRVRAHVHHLGPIVQVLPGVTDAVSPREFEGLDWSVWDRWSRRLSQAGLFLLPNGRMFLSTAHSSADIDVTLNAFGALDPDLLRG</sequence>
<evidence type="ECO:0000256" key="2">
    <source>
        <dbReference type="ARBA" id="ARBA00022898"/>
    </source>
</evidence>
<dbReference type="InterPro" id="IPR015421">
    <property type="entry name" value="PyrdxlP-dep_Trfase_major"/>
</dbReference>
<dbReference type="GO" id="GO:0030170">
    <property type="term" value="F:pyridoxal phosphate binding"/>
    <property type="evidence" value="ECO:0007669"/>
    <property type="project" value="InterPro"/>
</dbReference>
<comment type="cofactor">
    <cofactor evidence="1">
        <name>pyridoxal 5'-phosphate</name>
        <dbReference type="ChEBI" id="CHEBI:597326"/>
    </cofactor>
</comment>
<name>A0A2T0QUW8_9ACTN</name>
<gene>
    <name evidence="4" type="ORF">CLV37_12215</name>
</gene>
<dbReference type="InterPro" id="IPR049704">
    <property type="entry name" value="Aminotrans_3_PPA_site"/>
</dbReference>
<dbReference type="Gene3D" id="3.90.1150.10">
    <property type="entry name" value="Aspartate Aminotransferase, domain 1"/>
    <property type="match status" value="1"/>
</dbReference>
<dbReference type="Gene3D" id="3.40.640.10">
    <property type="entry name" value="Type I PLP-dependent aspartate aminotransferase-like (Major domain)"/>
    <property type="match status" value="1"/>
</dbReference>
<dbReference type="PANTHER" id="PTHR43713">
    <property type="entry name" value="GLUTAMATE-1-SEMIALDEHYDE 2,1-AMINOMUTASE"/>
    <property type="match status" value="1"/>
</dbReference>
<comment type="caution">
    <text evidence="4">The sequence shown here is derived from an EMBL/GenBank/DDBJ whole genome shotgun (WGS) entry which is preliminary data.</text>
</comment>
<dbReference type="InterPro" id="IPR005814">
    <property type="entry name" value="Aminotrans_3"/>
</dbReference>
<accession>A0A2T0QUW8</accession>
<dbReference type="InterPro" id="IPR015424">
    <property type="entry name" value="PyrdxlP-dep_Trfase"/>
</dbReference>
<keyword evidence="2 3" id="KW-0663">Pyridoxal phosphate</keyword>
<comment type="similarity">
    <text evidence="3">Belongs to the class-III pyridoxal-phosphate-dependent aminotransferase family.</text>
</comment>
<dbReference type="CDD" id="cd00610">
    <property type="entry name" value="OAT_like"/>
    <property type="match status" value="1"/>
</dbReference>
<evidence type="ECO:0000256" key="1">
    <source>
        <dbReference type="ARBA" id="ARBA00001933"/>
    </source>
</evidence>
<organism evidence="4 5">
    <name type="scientific">Kineococcus rhizosphaerae</name>
    <dbReference type="NCBI Taxonomy" id="559628"/>
    <lineage>
        <taxon>Bacteria</taxon>
        <taxon>Bacillati</taxon>
        <taxon>Actinomycetota</taxon>
        <taxon>Actinomycetes</taxon>
        <taxon>Kineosporiales</taxon>
        <taxon>Kineosporiaceae</taxon>
        <taxon>Kineococcus</taxon>
    </lineage>
</organism>
<reference evidence="4 5" key="1">
    <citation type="submission" date="2018-03" db="EMBL/GenBank/DDBJ databases">
        <title>Genomic Encyclopedia of Archaeal and Bacterial Type Strains, Phase II (KMG-II): from individual species to whole genera.</title>
        <authorList>
            <person name="Goeker M."/>
        </authorList>
    </citation>
    <scope>NUCLEOTIDE SEQUENCE [LARGE SCALE GENOMIC DNA]</scope>
    <source>
        <strain evidence="4 5">DSM 19711</strain>
    </source>
</reference>
<protein>
    <submittedName>
        <fullName evidence="4">Glutamate-1-semialdehyde 2,1-aminomutase</fullName>
    </submittedName>
</protein>
<evidence type="ECO:0000256" key="3">
    <source>
        <dbReference type="RuleBase" id="RU003560"/>
    </source>
</evidence>
<keyword evidence="5" id="KW-1185">Reference proteome</keyword>
<dbReference type="Proteomes" id="UP000238083">
    <property type="component" value="Unassembled WGS sequence"/>
</dbReference>
<dbReference type="SUPFAM" id="SSF53383">
    <property type="entry name" value="PLP-dependent transferases"/>
    <property type="match status" value="1"/>
</dbReference>
<dbReference type="InterPro" id="IPR015422">
    <property type="entry name" value="PyrdxlP-dep_Trfase_small"/>
</dbReference>
<dbReference type="AlphaFoldDB" id="A0A2T0QUW8"/>